<dbReference type="Proteomes" id="UP001163726">
    <property type="component" value="Chromosome"/>
</dbReference>
<keyword evidence="2 3" id="KW-0810">Translation regulation</keyword>
<comment type="subcellular location">
    <subcellularLocation>
        <location evidence="3">Cytoplasm</location>
    </subcellularLocation>
</comment>
<protein>
    <recommendedName>
        <fullName evidence="3">Ribosome modulation factor</fullName>
        <shortName evidence="3">RMF</shortName>
    </recommendedName>
</protein>
<dbReference type="EMBL" id="CP109965">
    <property type="protein sequence ID" value="WAJ71386.1"/>
    <property type="molecule type" value="Genomic_DNA"/>
</dbReference>
<accession>A0ABY7ART6</accession>
<evidence type="ECO:0000256" key="1">
    <source>
        <dbReference type="ARBA" id="ARBA00022490"/>
    </source>
</evidence>
<comment type="similarity">
    <text evidence="3">Belongs to the ribosome modulation factor family.</text>
</comment>
<evidence type="ECO:0000256" key="3">
    <source>
        <dbReference type="HAMAP-Rule" id="MF_00919"/>
    </source>
</evidence>
<dbReference type="Gene3D" id="1.10.10.620">
    <property type="entry name" value="ribosome modulation factor like domain"/>
    <property type="match status" value="1"/>
</dbReference>
<dbReference type="InterPro" id="IPR007040">
    <property type="entry name" value="Ribosome_modulation_factor"/>
</dbReference>
<proteinExistence type="inferred from homology"/>
<dbReference type="RefSeq" id="WP_268075863.1">
    <property type="nucleotide sequence ID" value="NZ_CP109965.1"/>
</dbReference>
<evidence type="ECO:0000313" key="4">
    <source>
        <dbReference type="EMBL" id="WAJ71386.1"/>
    </source>
</evidence>
<dbReference type="Pfam" id="PF04957">
    <property type="entry name" value="RMF"/>
    <property type="match status" value="1"/>
</dbReference>
<keyword evidence="1 3" id="KW-0963">Cytoplasm</keyword>
<dbReference type="InterPro" id="IPR023200">
    <property type="entry name" value="RMF_sf"/>
</dbReference>
<evidence type="ECO:0000313" key="5">
    <source>
        <dbReference type="Proteomes" id="UP001163726"/>
    </source>
</evidence>
<keyword evidence="5" id="KW-1185">Reference proteome</keyword>
<dbReference type="NCBIfam" id="NF041886">
    <property type="entry name" value="Rmf_CrpP_fam"/>
    <property type="match status" value="1"/>
</dbReference>
<dbReference type="NCBIfam" id="NF011162">
    <property type="entry name" value="PRK14563.1"/>
    <property type="match status" value="1"/>
</dbReference>
<name>A0ABY7ART6_9ALTE</name>
<organism evidence="4 5">
    <name type="scientific">Catenovulum adriaticum</name>
    <dbReference type="NCBI Taxonomy" id="2984846"/>
    <lineage>
        <taxon>Bacteria</taxon>
        <taxon>Pseudomonadati</taxon>
        <taxon>Pseudomonadota</taxon>
        <taxon>Gammaproteobacteria</taxon>
        <taxon>Alteromonadales</taxon>
        <taxon>Alteromonadaceae</taxon>
        <taxon>Catenovulum</taxon>
    </lineage>
</organism>
<reference evidence="4" key="1">
    <citation type="submission" date="2022-10" db="EMBL/GenBank/DDBJ databases">
        <title>Catenovulum adriacola sp. nov. isolated in the Harbour of Susak.</title>
        <authorList>
            <person name="Schoch T."/>
            <person name="Reich S.J."/>
            <person name="Stoeferle S."/>
            <person name="Flaiz M."/>
            <person name="Kazda M."/>
            <person name="Riedel C.U."/>
            <person name="Duerre P."/>
        </authorList>
    </citation>
    <scope>NUCLEOTIDE SEQUENCE</scope>
    <source>
        <strain evidence="4">TS8</strain>
    </source>
</reference>
<evidence type="ECO:0000256" key="2">
    <source>
        <dbReference type="ARBA" id="ARBA00022845"/>
    </source>
</evidence>
<gene>
    <name evidence="3 4" type="primary">rmf</name>
    <name evidence="4" type="ORF">OLW01_06205</name>
</gene>
<sequence>MKRQKRDRLERAQSRGYQAGIVGKTKECCPYQDADIKAQWLGGWRTAVDDRVSFFGGK</sequence>
<dbReference type="HAMAP" id="MF_00919">
    <property type="entry name" value="RMF"/>
    <property type="match status" value="1"/>
</dbReference>
<comment type="function">
    <text evidence="3">During stationary phase, converts 70S ribosomes to an inactive dimeric form (100S ribosomes).</text>
</comment>